<dbReference type="Pfam" id="PF07928">
    <property type="entry name" value="Vps54"/>
    <property type="match status" value="1"/>
</dbReference>
<protein>
    <recommendedName>
        <fullName evidence="7">Vacuolar protein sorting-associated protein 54 C-terminal domain-containing protein</fullName>
    </recommendedName>
</protein>
<dbReference type="Ensembl" id="ENSCSAVT00000019336.1">
    <property type="protein sequence ID" value="ENSCSAVP00000019129.1"/>
    <property type="gene ID" value="ENSCSAVG00000011231.1"/>
</dbReference>
<keyword evidence="4" id="KW-0653">Protein transport</keyword>
<evidence type="ECO:0000256" key="6">
    <source>
        <dbReference type="ARBA" id="ARBA00023054"/>
    </source>
</evidence>
<dbReference type="AlphaFoldDB" id="H2ZNG3"/>
<comment type="similarity">
    <text evidence="2">Belongs to the VPS54 family.</text>
</comment>
<comment type="subcellular location">
    <subcellularLocation>
        <location evidence="1">Golgi apparatus</location>
        <location evidence="1">trans-Golgi network</location>
    </subcellularLocation>
</comment>
<evidence type="ECO:0000313" key="9">
    <source>
        <dbReference type="Proteomes" id="UP000007875"/>
    </source>
</evidence>
<dbReference type="PANTHER" id="PTHR12965">
    <property type="entry name" value="VACUOLAR PROTEIN SORTING 54"/>
    <property type="match status" value="1"/>
</dbReference>
<dbReference type="GeneTree" id="ENSGT00390000000583"/>
<dbReference type="InterPro" id="IPR039745">
    <property type="entry name" value="Vps54"/>
</dbReference>
<proteinExistence type="inferred from homology"/>
<dbReference type="GO" id="GO:0015031">
    <property type="term" value="P:protein transport"/>
    <property type="evidence" value="ECO:0007669"/>
    <property type="project" value="UniProtKB-KW"/>
</dbReference>
<keyword evidence="3" id="KW-0813">Transport</keyword>
<dbReference type="GO" id="GO:0005829">
    <property type="term" value="C:cytosol"/>
    <property type="evidence" value="ECO:0007669"/>
    <property type="project" value="GOC"/>
</dbReference>
<evidence type="ECO:0000256" key="5">
    <source>
        <dbReference type="ARBA" id="ARBA00023034"/>
    </source>
</evidence>
<organism evidence="8 9">
    <name type="scientific">Ciona savignyi</name>
    <name type="common">Pacific transparent sea squirt</name>
    <dbReference type="NCBI Taxonomy" id="51511"/>
    <lineage>
        <taxon>Eukaryota</taxon>
        <taxon>Metazoa</taxon>
        <taxon>Chordata</taxon>
        <taxon>Tunicata</taxon>
        <taxon>Ascidiacea</taxon>
        <taxon>Phlebobranchia</taxon>
        <taxon>Cionidae</taxon>
        <taxon>Ciona</taxon>
    </lineage>
</organism>
<dbReference type="PANTHER" id="PTHR12965:SF0">
    <property type="entry name" value="VACUOLAR PROTEIN SORTING-ASSOCIATED PROTEIN 54"/>
    <property type="match status" value="1"/>
</dbReference>
<dbReference type="GO" id="GO:0019905">
    <property type="term" value="F:syntaxin binding"/>
    <property type="evidence" value="ECO:0007669"/>
    <property type="project" value="TreeGrafter"/>
</dbReference>
<name>H2ZNG3_CIOSA</name>
<reference evidence="8" key="2">
    <citation type="submission" date="2025-08" db="UniProtKB">
        <authorList>
            <consortium name="Ensembl"/>
        </authorList>
    </citation>
    <scope>IDENTIFICATION</scope>
</reference>
<accession>H2ZNG3</accession>
<feature type="domain" description="Vacuolar protein sorting-associated protein 54 C-terminal" evidence="7">
    <location>
        <begin position="686"/>
        <end position="824"/>
    </location>
</feature>
<reference evidence="9" key="1">
    <citation type="submission" date="2003-08" db="EMBL/GenBank/DDBJ databases">
        <authorList>
            <person name="Birren B."/>
            <person name="Nusbaum C."/>
            <person name="Abebe A."/>
            <person name="Abouelleil A."/>
            <person name="Adekoya E."/>
            <person name="Ait-zahra M."/>
            <person name="Allen N."/>
            <person name="Allen T."/>
            <person name="An P."/>
            <person name="Anderson M."/>
            <person name="Anderson S."/>
            <person name="Arachchi H."/>
            <person name="Armbruster J."/>
            <person name="Bachantsang P."/>
            <person name="Baldwin J."/>
            <person name="Barry A."/>
            <person name="Bayul T."/>
            <person name="Blitshsteyn B."/>
            <person name="Bloom T."/>
            <person name="Blye J."/>
            <person name="Boguslavskiy L."/>
            <person name="Borowsky M."/>
            <person name="Boukhgalter B."/>
            <person name="Brunache A."/>
            <person name="Butler J."/>
            <person name="Calixte N."/>
            <person name="Calvo S."/>
            <person name="Camarata J."/>
            <person name="Campo K."/>
            <person name="Chang J."/>
            <person name="Cheshatsang Y."/>
            <person name="Citroen M."/>
            <person name="Collymore A."/>
            <person name="Considine T."/>
            <person name="Cook A."/>
            <person name="Cooke P."/>
            <person name="Corum B."/>
            <person name="Cuomo C."/>
            <person name="David R."/>
            <person name="Dawoe T."/>
            <person name="Degray S."/>
            <person name="Dodge S."/>
            <person name="Dooley K."/>
            <person name="Dorje P."/>
            <person name="Dorjee K."/>
            <person name="Dorris L."/>
            <person name="Duffey N."/>
            <person name="Dupes A."/>
            <person name="Elkins T."/>
            <person name="Engels R."/>
            <person name="Erickson J."/>
            <person name="Farina A."/>
            <person name="Faro S."/>
            <person name="Ferreira P."/>
            <person name="Fischer H."/>
            <person name="Fitzgerald M."/>
            <person name="Foley K."/>
            <person name="Gage D."/>
            <person name="Galagan J."/>
            <person name="Gearin G."/>
            <person name="Gnerre S."/>
            <person name="Gnirke A."/>
            <person name="Goyette A."/>
            <person name="Graham J."/>
            <person name="Grandbois E."/>
            <person name="Gyaltsen K."/>
            <person name="Hafez N."/>
            <person name="Hagopian D."/>
            <person name="Hagos B."/>
            <person name="Hall J."/>
            <person name="Hatcher B."/>
            <person name="Heller A."/>
            <person name="Higgins H."/>
            <person name="Honan T."/>
            <person name="Horn A."/>
            <person name="Houde N."/>
            <person name="Hughes L."/>
            <person name="Hulme W."/>
            <person name="Husby E."/>
            <person name="Iliev I."/>
            <person name="Jaffe D."/>
            <person name="Jones C."/>
            <person name="Kamal M."/>
            <person name="Kamat A."/>
            <person name="Kamvysselis M."/>
            <person name="Karlsson E."/>
            <person name="Kells C."/>
            <person name="Kieu A."/>
            <person name="Kisner P."/>
            <person name="Kodira C."/>
            <person name="Kulbokas E."/>
            <person name="Labutti K."/>
            <person name="Lama D."/>
            <person name="Landers T."/>
            <person name="Leger J."/>
            <person name="Levine S."/>
            <person name="Lewis D."/>
            <person name="Lewis T."/>
            <person name="Lindblad-toh K."/>
            <person name="Liu X."/>
            <person name="Lokyitsang T."/>
            <person name="Lokyitsang Y."/>
            <person name="Lucien O."/>
            <person name="Lui A."/>
            <person name="Ma L.J."/>
            <person name="Mabbitt R."/>
            <person name="Macdonald J."/>
            <person name="Maclean C."/>
            <person name="Major J."/>
            <person name="Manning J."/>
            <person name="Marabella R."/>
            <person name="Maru K."/>
            <person name="Matthews C."/>
            <person name="Mauceli E."/>
            <person name="Mccarthy M."/>
            <person name="Mcdonough S."/>
            <person name="Mcghee T."/>
            <person name="Meldrim J."/>
            <person name="Meneus L."/>
            <person name="Mesirov J."/>
            <person name="Mihalev A."/>
            <person name="Mihova T."/>
            <person name="Mikkelsen T."/>
            <person name="Mlenga V."/>
            <person name="Moru K."/>
            <person name="Mozes J."/>
            <person name="Mulrain L."/>
            <person name="Munson G."/>
            <person name="Naylor J."/>
            <person name="Newes C."/>
            <person name="Nguyen C."/>
            <person name="Nguyen N."/>
            <person name="Nguyen T."/>
            <person name="Nicol R."/>
            <person name="Nielsen C."/>
            <person name="Nizzari M."/>
            <person name="Norbu C."/>
            <person name="Norbu N."/>
            <person name="O'donnell P."/>
            <person name="Okoawo O."/>
            <person name="O'leary S."/>
            <person name="Omotosho B."/>
            <person name="O'neill K."/>
            <person name="Osman S."/>
            <person name="Parker S."/>
            <person name="Perrin D."/>
            <person name="Phunkhang P."/>
            <person name="Piqani B."/>
            <person name="Purcell S."/>
            <person name="Rachupka T."/>
            <person name="Ramasamy U."/>
            <person name="Rameau R."/>
            <person name="Ray V."/>
            <person name="Raymond C."/>
            <person name="Retta R."/>
            <person name="Richardson S."/>
            <person name="Rise C."/>
            <person name="Rodriguez J."/>
            <person name="Rogers J."/>
            <person name="Rogov P."/>
            <person name="Rutman M."/>
            <person name="Schupbach R."/>
            <person name="Seaman C."/>
            <person name="Settipalli S."/>
            <person name="Sharpe T."/>
            <person name="Sheridan J."/>
            <person name="Sherpa N."/>
            <person name="Shi J."/>
            <person name="Smirnov S."/>
            <person name="Smith C."/>
            <person name="Sougnez C."/>
            <person name="Spencer B."/>
            <person name="Stalker J."/>
            <person name="Stange-thomann N."/>
            <person name="Stavropoulos S."/>
            <person name="Stetson K."/>
            <person name="Stone C."/>
            <person name="Stone S."/>
            <person name="Stubbs M."/>
            <person name="Talamas J."/>
            <person name="Tchuinga P."/>
            <person name="Tenzing P."/>
            <person name="Tesfaye S."/>
            <person name="Theodore J."/>
            <person name="Thoulutsang Y."/>
            <person name="Topham K."/>
            <person name="Towey S."/>
            <person name="Tsamla T."/>
            <person name="Tsomo N."/>
            <person name="Vallee D."/>
            <person name="Vassiliev H."/>
            <person name="Venkataraman V."/>
            <person name="Vinson J."/>
            <person name="Vo A."/>
            <person name="Wade C."/>
            <person name="Wang S."/>
            <person name="Wangchuk T."/>
            <person name="Wangdi T."/>
            <person name="Whittaker C."/>
            <person name="Wilkinson J."/>
            <person name="Wu Y."/>
            <person name="Wyman D."/>
            <person name="Yadav S."/>
            <person name="Yang S."/>
            <person name="Yang X."/>
            <person name="Yeager S."/>
            <person name="Yee E."/>
            <person name="Young G."/>
            <person name="Zainoun J."/>
            <person name="Zembeck L."/>
            <person name="Zimmer A."/>
            <person name="Zody M."/>
            <person name="Lander E."/>
        </authorList>
    </citation>
    <scope>NUCLEOTIDE SEQUENCE [LARGE SCALE GENOMIC DNA]</scope>
</reference>
<evidence type="ECO:0000256" key="3">
    <source>
        <dbReference type="ARBA" id="ARBA00022448"/>
    </source>
</evidence>
<reference evidence="8" key="3">
    <citation type="submission" date="2025-09" db="UniProtKB">
        <authorList>
            <consortium name="Ensembl"/>
        </authorList>
    </citation>
    <scope>IDENTIFICATION</scope>
</reference>
<evidence type="ECO:0000256" key="1">
    <source>
        <dbReference type="ARBA" id="ARBA00004601"/>
    </source>
</evidence>
<dbReference type="GO" id="GO:0006896">
    <property type="term" value="P:Golgi to vacuole transport"/>
    <property type="evidence" value="ECO:0007669"/>
    <property type="project" value="TreeGrafter"/>
</dbReference>
<evidence type="ECO:0000259" key="7">
    <source>
        <dbReference type="Pfam" id="PF07928"/>
    </source>
</evidence>
<sequence>KWTFHQAKVNLAALLNDPRKLRRDYDLFTKTWGETFRDLPQGSTIYRSKYIPNVVRAHFQDYLDNTGDQYLRHESKSLDHLEGSKEDDDLRLLSNRDAILKTRAALDALPKIYLRKDFSMMDPKLFSSVMSNSNEATRSQTNQRKAISSSKLLQEKLSHYLDMVEVAIVRQISVQSEAFFQAIANIQHDSQEYLNATLKSTQMLLSMLKDIRSNIVNSSLQVVRLQMQHTNAVALLQKLQMMVTVHQTQPTIQLLLSTDEYAGALDLIRTTHDVLHQELAGIRCFRHLSSQLTEMERVIGQMMQQEMQECFSNEIQRPISEGISCVQPHRVTAVTLGLLRQGQFDFLDSFRLEIESAVKRIIKELVCEAVFDVPEVDSTLASKMRVLNFHAWLVMLNRIFDNLIVLLRRIKTILEIISGVARDSVARGDFYRSTSKQDKLLSKTYKRANSAATTMYEGAGNPFADSLVAFDDATNPFLYSEENHDDGNPFIGDEMENLASYEDELINSAADVCSSPTGENVIISNIDNILINVKSFSVSTNLLILCCGHIIVMHTCLDVWKLLIAKGKDSSLDKLSSGDFLELAKTIKRFTSEVDSICYFVGLDKAGLNGSLRGALQAQSARFIARFHEERRNKLSLILDNEVWKQAEVPSELSSLLQNLVDGKLVTSDASSNTKTSDYLYLDGVKYAVVGTVLILLKMVSEYCKCCDDLPMSTADLVHRLRDLLTLFNSRTCQLVLGAGALQLVGLKTITTKNLSLASQCLQLVLHCIPSIRTHFESHLMKINQVNDDSSHKQNAVLRHFDHITKDYQDHIMEIENKLLAIVEGVITRHVHRWEVKAPVPSISIRNICKQISKFHETVRVLLPQEQTMGIVMRLNDQFKREIRVKLVGLGVRNDGGPQHGLVTSDLSYYENSIK</sequence>
<keyword evidence="5" id="KW-0333">Golgi apparatus</keyword>
<keyword evidence="9" id="KW-1185">Reference proteome</keyword>
<dbReference type="GO" id="GO:0042147">
    <property type="term" value="P:retrograde transport, endosome to Golgi"/>
    <property type="evidence" value="ECO:0007669"/>
    <property type="project" value="InterPro"/>
</dbReference>
<dbReference type="Gene3D" id="1.20.1280.130">
    <property type="match status" value="1"/>
</dbReference>
<dbReference type="GO" id="GO:0000938">
    <property type="term" value="C:GARP complex"/>
    <property type="evidence" value="ECO:0007669"/>
    <property type="project" value="InterPro"/>
</dbReference>
<dbReference type="InterPro" id="IPR012501">
    <property type="entry name" value="Vps54_C"/>
</dbReference>
<evidence type="ECO:0000256" key="4">
    <source>
        <dbReference type="ARBA" id="ARBA00022927"/>
    </source>
</evidence>
<dbReference type="Gene3D" id="6.10.250.860">
    <property type="match status" value="1"/>
</dbReference>
<keyword evidence="6" id="KW-0175">Coiled coil</keyword>
<dbReference type="Proteomes" id="UP000007875">
    <property type="component" value="Unassembled WGS sequence"/>
</dbReference>
<evidence type="ECO:0000256" key="2">
    <source>
        <dbReference type="ARBA" id="ARBA00009150"/>
    </source>
</evidence>
<evidence type="ECO:0000313" key="8">
    <source>
        <dbReference type="Ensembl" id="ENSCSAVP00000019129.1"/>
    </source>
</evidence>